<protein>
    <submittedName>
        <fullName evidence="1">Uncharacterized protein</fullName>
    </submittedName>
</protein>
<dbReference type="Proteomes" id="UP000614350">
    <property type="component" value="Unassembled WGS sequence"/>
</dbReference>
<organism evidence="1 2">
    <name type="scientific">Vespula vulgaris</name>
    <name type="common">Yellow jacket</name>
    <name type="synonym">Wasp</name>
    <dbReference type="NCBI Taxonomy" id="7454"/>
    <lineage>
        <taxon>Eukaryota</taxon>
        <taxon>Metazoa</taxon>
        <taxon>Ecdysozoa</taxon>
        <taxon>Arthropoda</taxon>
        <taxon>Hexapoda</taxon>
        <taxon>Insecta</taxon>
        <taxon>Pterygota</taxon>
        <taxon>Neoptera</taxon>
        <taxon>Endopterygota</taxon>
        <taxon>Hymenoptera</taxon>
        <taxon>Apocrita</taxon>
        <taxon>Aculeata</taxon>
        <taxon>Vespoidea</taxon>
        <taxon>Vespidae</taxon>
        <taxon>Vespinae</taxon>
        <taxon>Vespula</taxon>
    </lineage>
</organism>
<dbReference type="AlphaFoldDB" id="A0A834KHU2"/>
<comment type="caution">
    <text evidence="1">The sequence shown here is derived from an EMBL/GenBank/DDBJ whole genome shotgun (WGS) entry which is preliminary data.</text>
</comment>
<keyword evidence="2" id="KW-1185">Reference proteome</keyword>
<dbReference type="EMBL" id="JACSEA010000003">
    <property type="protein sequence ID" value="KAF7405044.1"/>
    <property type="molecule type" value="Genomic_DNA"/>
</dbReference>
<proteinExistence type="predicted"/>
<name>A0A834KHU2_VESVU</name>
<gene>
    <name evidence="1" type="ORF">HZH66_003950</name>
</gene>
<sequence>MQSAWLSVKRICRFNEKVNTSVYGQYGWHVFTCSGLSSDDLQSPGVVVEAVAAAPALTAAAAAAANRRSD</sequence>
<accession>A0A834KHU2</accession>
<evidence type="ECO:0000313" key="2">
    <source>
        <dbReference type="Proteomes" id="UP000614350"/>
    </source>
</evidence>
<reference evidence="1" key="1">
    <citation type="journal article" date="2020" name="G3 (Bethesda)">
        <title>High-Quality Assemblies for Three Invasive Social Wasps from the &lt;i&gt;Vespula&lt;/i&gt; Genus.</title>
        <authorList>
            <person name="Harrop T.W.R."/>
            <person name="Guhlin J."/>
            <person name="McLaughlin G.M."/>
            <person name="Permina E."/>
            <person name="Stockwell P."/>
            <person name="Gilligan J."/>
            <person name="Le Lec M.F."/>
            <person name="Gruber M.A.M."/>
            <person name="Quinn O."/>
            <person name="Lovegrove M."/>
            <person name="Duncan E.J."/>
            <person name="Remnant E.J."/>
            <person name="Van Eeckhoven J."/>
            <person name="Graham B."/>
            <person name="Knapp R.A."/>
            <person name="Langford K.W."/>
            <person name="Kronenberg Z."/>
            <person name="Press M.O."/>
            <person name="Eacker S.M."/>
            <person name="Wilson-Rankin E.E."/>
            <person name="Purcell J."/>
            <person name="Lester P.J."/>
            <person name="Dearden P.K."/>
        </authorList>
    </citation>
    <scope>NUCLEOTIDE SEQUENCE</scope>
    <source>
        <strain evidence="1">Marl-1</strain>
    </source>
</reference>
<evidence type="ECO:0000313" key="1">
    <source>
        <dbReference type="EMBL" id="KAF7405044.1"/>
    </source>
</evidence>